<gene>
    <name evidence="3" type="ORF">APHIGO_LOCUS12017</name>
</gene>
<accession>A0A9P0NRB9</accession>
<evidence type="ECO:0000313" key="4">
    <source>
        <dbReference type="Proteomes" id="UP001154329"/>
    </source>
</evidence>
<reference evidence="3" key="1">
    <citation type="submission" date="2022-02" db="EMBL/GenBank/DDBJ databases">
        <authorList>
            <person name="King R."/>
        </authorList>
    </citation>
    <scope>NUCLEOTIDE SEQUENCE</scope>
</reference>
<dbReference type="Proteomes" id="UP001154329">
    <property type="component" value="Chromosome 4"/>
</dbReference>
<dbReference type="EMBL" id="OU899037">
    <property type="protein sequence ID" value="CAH1738743.1"/>
    <property type="molecule type" value="Genomic_DNA"/>
</dbReference>
<feature type="compositionally biased region" description="Polar residues" evidence="2">
    <location>
        <begin position="1504"/>
        <end position="1518"/>
    </location>
</feature>
<evidence type="ECO:0000313" key="3">
    <source>
        <dbReference type="EMBL" id="CAH1738743.1"/>
    </source>
</evidence>
<organism evidence="3 4">
    <name type="scientific">Aphis gossypii</name>
    <name type="common">Cotton aphid</name>
    <dbReference type="NCBI Taxonomy" id="80765"/>
    <lineage>
        <taxon>Eukaryota</taxon>
        <taxon>Metazoa</taxon>
        <taxon>Ecdysozoa</taxon>
        <taxon>Arthropoda</taxon>
        <taxon>Hexapoda</taxon>
        <taxon>Insecta</taxon>
        <taxon>Pterygota</taxon>
        <taxon>Neoptera</taxon>
        <taxon>Paraneoptera</taxon>
        <taxon>Hemiptera</taxon>
        <taxon>Sternorrhyncha</taxon>
        <taxon>Aphidomorpha</taxon>
        <taxon>Aphidoidea</taxon>
        <taxon>Aphididae</taxon>
        <taxon>Aphidini</taxon>
        <taxon>Aphis</taxon>
        <taxon>Aphis</taxon>
    </lineage>
</organism>
<keyword evidence="1" id="KW-0175">Coiled coil</keyword>
<feature type="compositionally biased region" description="Basic and acidic residues" evidence="2">
    <location>
        <begin position="1656"/>
        <end position="1676"/>
    </location>
</feature>
<feature type="compositionally biased region" description="Basic and acidic residues" evidence="2">
    <location>
        <begin position="1556"/>
        <end position="1565"/>
    </location>
</feature>
<feature type="compositionally biased region" description="Low complexity" evidence="2">
    <location>
        <begin position="1944"/>
        <end position="1955"/>
    </location>
</feature>
<reference evidence="3" key="2">
    <citation type="submission" date="2022-10" db="EMBL/GenBank/DDBJ databases">
        <authorList>
            <consortium name="ENA_rothamsted_submissions"/>
            <consortium name="culmorum"/>
            <person name="King R."/>
        </authorList>
    </citation>
    <scope>NUCLEOTIDE SEQUENCE</scope>
</reference>
<keyword evidence="4" id="KW-1185">Reference proteome</keyword>
<proteinExistence type="predicted"/>
<feature type="compositionally biased region" description="Basic and acidic residues" evidence="2">
    <location>
        <begin position="1636"/>
        <end position="1647"/>
    </location>
</feature>
<name>A0A9P0NRB9_APHGO</name>
<feature type="region of interest" description="Disordered" evidence="2">
    <location>
        <begin position="1944"/>
        <end position="1976"/>
    </location>
</feature>
<evidence type="ECO:0000256" key="1">
    <source>
        <dbReference type="SAM" id="Coils"/>
    </source>
</evidence>
<feature type="region of interest" description="Disordered" evidence="2">
    <location>
        <begin position="1635"/>
        <end position="1683"/>
    </location>
</feature>
<feature type="compositionally biased region" description="Low complexity" evidence="2">
    <location>
        <begin position="1546"/>
        <end position="1555"/>
    </location>
</feature>
<feature type="region of interest" description="Disordered" evidence="2">
    <location>
        <begin position="1504"/>
        <end position="1570"/>
    </location>
</feature>
<sequence length="2046" mass="233090">MAPRSRPKKHPMEPKKPPQDPTPLQLGDDVYCLYIEENEDIGIYYRAKIIQIMPDPDYLKVHFWKFPKVWDRPMNKKCLIRFHSKANTTFVKNYNALKSKLLREKKRLELQKEELKVYTEKIKNGRAPVPVIIADRLNFDPLKFKVIVYNGDKIRLVPKDINSSNNIQLENRTQPTVDKIESFLSSEQEKSVQSLLQPSIKLAVNDEENKESLIVDKNHDFIPLLDTFSTKEKVAINVLDSMLTKSKLNNSLQNHEVVNKPVISVVVNNDTSDFNYVAEKSSIENSVCNEICDDKSNNQQISIDDYFTSNNKTISNECSPSEMSDLSEITTTTNNKRKTNDFEEEIIDEYDGIKKIKFLKKNLIIKHPDDDISDSHLDLASDNSSFGLVKKNPTETISSSIQTTTLIDNHENKNTTNGDVSIERSDVNYKNNVIVEDPVLSDTRVSPCKSTFEKTVNDYLNKTEEVENYDYSKVKETNQLRSKYANEIVVKIQSSDDQNIFPNVEYENVTTSNEENEIQTGSLQDFTNSMSVSIANEVTIAKEKKINVNESKLIKVTKDLITEELEPEINYVHIDNFHEEIAISKIENQLMLDDQQDSVNYNTDSVGDKSIQIDDFHEEIKISKIENQSILDDQQDSVNFNTDLVGDKSIPTDDFHEEITISRTEDQLMLDDQQDSVNFNTDSVSDKSIPIDDFHEEITISRTEDQLMLDDPQDSVNFNTDSVGDKSIPIDDFHEEITISRIEDQLMLDNQQDSVNFNTDSVVDKSIPIDVFHEEITISRTEDQSMLDDQQDSVNFNTDSVGYKSIPIVDFHEEITISRTEDQLMLDDQQDSVNFNTDSVGDKLTETNYFEEAMTSNHNEQLRFDDQPNSNHTDGNDPIGNDQPEEVLTGKFEQHIRKDFQSFINSIDFSSLKLSDLMRLNFSRRNTENDSGENGLSELEINELRRKLIFYLAEKSRLRNADNLNEVITDTKFGNDIIVEGTINFEGVFRLPNLISDTNCNSSLILSTTPTITTPSITSDKNHDDVTANIDFIPKETHVLNESLSSKTSEPLIPTPDLLKINTNSCIQSDITEDLISNECLTSNEIINHLNHFDTNISTISTTKSNSMTYINQEDRIIEDLIPDMDRSLNRSFPPKTSEPLIPTTELLEINTDNYLLSDITKDFAFNDCLTSNENINHLKTNVLTISTTELDINDQEDTINVFDTTKKINPDEVDVNFITGNIDADYDQDFTSNDSFILNNINDFDTESSSSSSMSKKKIINKKKVKDQKNKYIDGEDHVWKEKTSSIIDSTNKDILKKYKPTKGEDNIQKVKALTSTNESKNYIYEKNKATPGLSVSYLNQSKLFERLLKSKQKDLLINSNSGDNDMVATNNQQDLSSNDSYAFNQIDDFETAFSSSSSLSTHMSKKQNKFKNAKSENVDDHIQRVKSRSTTPIINLNVQNKYYKSKATKEVDNLKKPNVYEKYTKNKSKDVKMNADKYNFKETDYNQEVTSNDSFIVNENNQPEASNVTSSSTSAKLANKKKKVKENKNEITDEEDNFQRSKASSSTTKSNNKIIHDKDEKSTEGLPDNYLKQSKVYGKILKGKFRDSLKLNDQNNVGAGYQEEDLISYKTNHPEDCSSSKSLNIIKKKKSKNLKNDVSDGEDHFRKSKSSTTESRKRINYDKEKKLNKDDFRKSKASTSTISTTESNNKIIHDSHFKSTECLPVNYLKQSKVYEKLLKSKSRDSLKNNIEADYQDDGISNQLIPYSLSTSMTVKKKKNKDHRKVFDEEDRVRIEKASTSSSTTTESNKANMFGREYEITEGLGAGQKLKSKGFKKYLKKKSNDVDLNSDNGVNIVGDQPLELCSKSFNLNNSNVSDTATSTIQTTVNKNTVNKKKINNYENKVTDGVDCIKEVKELKKEIKKKSHVVDILPDKDDKVINNYQPIPKSNIYRTSNGDWSCGSASSSNSISLSNPQAESDETHTTDDDDQYVKNRKISKNNYQPFNDVDRSIFEEFATDKQFSRAAKVKANEAISQMSKPLINKDKKNDATKRLKNGKKIIEESG</sequence>
<protein>
    <submittedName>
        <fullName evidence="3">Uncharacterized protein</fullName>
    </submittedName>
</protein>
<feature type="coiled-coil region" evidence="1">
    <location>
        <begin position="91"/>
        <end position="121"/>
    </location>
</feature>
<evidence type="ECO:0000256" key="2">
    <source>
        <dbReference type="SAM" id="MobiDB-lite"/>
    </source>
</evidence>
<feature type="region of interest" description="Disordered" evidence="2">
    <location>
        <begin position="861"/>
        <end position="885"/>
    </location>
</feature>
<feature type="region of interest" description="Disordered" evidence="2">
    <location>
        <begin position="1"/>
        <end position="24"/>
    </location>
</feature>